<dbReference type="PROSITE" id="PS51257">
    <property type="entry name" value="PROKAR_LIPOPROTEIN"/>
    <property type="match status" value="1"/>
</dbReference>
<evidence type="ECO:0000256" key="1">
    <source>
        <dbReference type="ARBA" id="ARBA00022617"/>
    </source>
</evidence>
<keyword evidence="3 4" id="KW-0408">Iron</keyword>
<dbReference type="SUPFAM" id="SSF46626">
    <property type="entry name" value="Cytochrome c"/>
    <property type="match status" value="1"/>
</dbReference>
<keyword evidence="5" id="KW-0732">Signal</keyword>
<evidence type="ECO:0000313" key="7">
    <source>
        <dbReference type="EMBL" id="WQD39187.1"/>
    </source>
</evidence>
<dbReference type="Proteomes" id="UP001325680">
    <property type="component" value="Chromosome"/>
</dbReference>
<feature type="domain" description="Cytochrome c" evidence="6">
    <location>
        <begin position="41"/>
        <end position="117"/>
    </location>
</feature>
<reference evidence="7 8" key="1">
    <citation type="submission" date="2023-12" db="EMBL/GenBank/DDBJ databases">
        <title>Genome sequencing and assembly of bacterial species from a model synthetic community.</title>
        <authorList>
            <person name="Hogle S.L."/>
        </authorList>
    </citation>
    <scope>NUCLEOTIDE SEQUENCE [LARGE SCALE GENOMIC DNA]</scope>
    <source>
        <strain evidence="7 8">HAMBI_3031</strain>
    </source>
</reference>
<evidence type="ECO:0000259" key="6">
    <source>
        <dbReference type="PROSITE" id="PS51007"/>
    </source>
</evidence>
<evidence type="ECO:0000256" key="5">
    <source>
        <dbReference type="SAM" id="SignalP"/>
    </source>
</evidence>
<protein>
    <submittedName>
        <fullName evidence="7">Cytochrome c</fullName>
    </submittedName>
</protein>
<accession>A0ABZ0W7F3</accession>
<dbReference type="InterPro" id="IPR036909">
    <property type="entry name" value="Cyt_c-like_dom_sf"/>
</dbReference>
<evidence type="ECO:0000256" key="3">
    <source>
        <dbReference type="ARBA" id="ARBA00023004"/>
    </source>
</evidence>
<feature type="signal peptide" evidence="5">
    <location>
        <begin position="1"/>
        <end position="21"/>
    </location>
</feature>
<keyword evidence="2 4" id="KW-0479">Metal-binding</keyword>
<dbReference type="InterPro" id="IPR009056">
    <property type="entry name" value="Cyt_c-like_dom"/>
</dbReference>
<dbReference type="EMBL" id="CP139960">
    <property type="protein sequence ID" value="WQD39187.1"/>
    <property type="molecule type" value="Genomic_DNA"/>
</dbReference>
<evidence type="ECO:0000256" key="2">
    <source>
        <dbReference type="ARBA" id="ARBA00022723"/>
    </source>
</evidence>
<keyword evidence="1 4" id="KW-0349">Heme</keyword>
<evidence type="ECO:0000313" key="8">
    <source>
        <dbReference type="Proteomes" id="UP001325680"/>
    </source>
</evidence>
<proteinExistence type="predicted"/>
<dbReference type="PROSITE" id="PS51007">
    <property type="entry name" value="CYTC"/>
    <property type="match status" value="1"/>
</dbReference>
<organism evidence="7 8">
    <name type="scientific">Niabella yanshanensis</name>
    <dbReference type="NCBI Taxonomy" id="577386"/>
    <lineage>
        <taxon>Bacteria</taxon>
        <taxon>Pseudomonadati</taxon>
        <taxon>Bacteroidota</taxon>
        <taxon>Chitinophagia</taxon>
        <taxon>Chitinophagales</taxon>
        <taxon>Chitinophagaceae</taxon>
        <taxon>Niabella</taxon>
    </lineage>
</organism>
<feature type="chain" id="PRO_5046252274" evidence="5">
    <location>
        <begin position="22"/>
        <end position="120"/>
    </location>
</feature>
<sequence length="120" mass="12338">MMKTTKTVHLKIALLSSLSLALGCSADKEDVVTPPPTPPAAEVKFSTQVLPIFTASCAGCHGATNPPNGISLTTYAQISANATAAYSAIQADRMPKGGPALSATQKALIKAWIDAGKKDN</sequence>
<name>A0ABZ0W7F3_9BACT</name>
<keyword evidence="8" id="KW-1185">Reference proteome</keyword>
<gene>
    <name evidence="7" type="ORF">U0035_03365</name>
</gene>
<dbReference type="RefSeq" id="WP_114792930.1">
    <property type="nucleotide sequence ID" value="NZ_CP139960.1"/>
</dbReference>
<evidence type="ECO:0000256" key="4">
    <source>
        <dbReference type="PROSITE-ProRule" id="PRU00433"/>
    </source>
</evidence>